<proteinExistence type="predicted"/>
<reference evidence="1 2" key="1">
    <citation type="submission" date="2017-07" db="EMBL/GenBank/DDBJ databases">
        <title>Genome Sequence of Arenibacter algicola Strain SMS7 Isolated from a culture of the Diatom Skeletonema marinoi.</title>
        <authorList>
            <person name="Topel M."/>
            <person name="Pinder M.I.M."/>
            <person name="Johansson O.N."/>
            <person name="Kourtchenko O."/>
            <person name="Godhe A."/>
            <person name="Clarke A.K."/>
        </authorList>
    </citation>
    <scope>NUCLEOTIDE SEQUENCE [LARGE SCALE GENOMIC DNA]</scope>
    <source>
        <strain evidence="1 2">SMS7</strain>
    </source>
</reference>
<dbReference type="eggNOG" id="COG1878">
    <property type="taxonomic scope" value="Bacteria"/>
</dbReference>
<dbReference type="InterPro" id="IPR007325">
    <property type="entry name" value="KFase/CYL"/>
</dbReference>
<dbReference type="Proteomes" id="UP000204551">
    <property type="component" value="Chromosome"/>
</dbReference>
<dbReference type="GO" id="GO:0019441">
    <property type="term" value="P:L-tryptophan catabolic process to kynurenine"/>
    <property type="evidence" value="ECO:0007669"/>
    <property type="project" value="InterPro"/>
</dbReference>
<keyword evidence="1" id="KW-0378">Hydrolase</keyword>
<dbReference type="SUPFAM" id="SSF102198">
    <property type="entry name" value="Putative cyclase"/>
    <property type="match status" value="1"/>
</dbReference>
<dbReference type="GO" id="GO:0004061">
    <property type="term" value="F:arylformamidase activity"/>
    <property type="evidence" value="ECO:0007669"/>
    <property type="project" value="UniProtKB-EC"/>
</dbReference>
<dbReference type="AlphaFoldDB" id="A0A221UW47"/>
<protein>
    <submittedName>
        <fullName evidence="1">Kynurenine formamidase</fullName>
        <ecNumber evidence="1">3.5.1.9</ecNumber>
    </submittedName>
</protein>
<dbReference type="InterPro" id="IPR037175">
    <property type="entry name" value="KFase_sf"/>
</dbReference>
<name>A0A221UW47_9FLAO</name>
<gene>
    <name evidence="1" type="ORF">AREALGSMS7_02152</name>
</gene>
<dbReference type="EC" id="3.5.1.9" evidence="1"/>
<sequence>MKTIIKHNTKNYTIDLSQPLDISIPITGKSTNVNAWYVDPPKIEPHTEGEFIGKVTEGASTNFNDISFNPHAHGTHTECIGHITEEFYSVNKSLSKFFFMTEVITIAPEKINGDFVISKKQLQYALGNKNREAVVIRTIPNLRDKMTRQYANTNPPYLLESAAQLLVDKGVEHLLIDLPSVDKEKDEGALLAHKTFWNFDGKRRLQATITEFVFVANTIKDGKYFLNLQLAAFENDASPSRPVLYLIEES</sequence>
<evidence type="ECO:0000313" key="1">
    <source>
        <dbReference type="EMBL" id="ASO05609.1"/>
    </source>
</evidence>
<dbReference type="RefSeq" id="WP_093978323.1">
    <property type="nucleotide sequence ID" value="NZ_CP022515.1"/>
</dbReference>
<dbReference type="KEGG" id="aalg:AREALGSMS7_02152"/>
<dbReference type="EMBL" id="CP022515">
    <property type="protein sequence ID" value="ASO05609.1"/>
    <property type="molecule type" value="Genomic_DNA"/>
</dbReference>
<evidence type="ECO:0000313" key="2">
    <source>
        <dbReference type="Proteomes" id="UP000204551"/>
    </source>
</evidence>
<organism evidence="1 2">
    <name type="scientific">Arenibacter algicola</name>
    <dbReference type="NCBI Taxonomy" id="616991"/>
    <lineage>
        <taxon>Bacteria</taxon>
        <taxon>Pseudomonadati</taxon>
        <taxon>Bacteroidota</taxon>
        <taxon>Flavobacteriia</taxon>
        <taxon>Flavobacteriales</taxon>
        <taxon>Flavobacteriaceae</taxon>
        <taxon>Arenibacter</taxon>
    </lineage>
</organism>
<dbReference type="Pfam" id="PF04199">
    <property type="entry name" value="Cyclase"/>
    <property type="match status" value="1"/>
</dbReference>
<dbReference type="Gene3D" id="3.50.30.50">
    <property type="entry name" value="Putative cyclase"/>
    <property type="match status" value="1"/>
</dbReference>
<dbReference type="STRING" id="616991.GCA_000733925_00452"/>
<accession>A0A221UW47</accession>